<dbReference type="PIRSF" id="PIRSF006603">
    <property type="entry name" value="DinF"/>
    <property type="match status" value="1"/>
</dbReference>
<dbReference type="EMBL" id="JAQIFT010000016">
    <property type="protein sequence ID" value="MDA3730711.1"/>
    <property type="molecule type" value="Genomic_DNA"/>
</dbReference>
<gene>
    <name evidence="8" type="ORF">PBV87_04250</name>
</gene>
<feature type="transmembrane region" description="Helical" evidence="7">
    <location>
        <begin position="395"/>
        <end position="417"/>
    </location>
</feature>
<keyword evidence="6 7" id="KW-0472">Membrane</keyword>
<feature type="transmembrane region" description="Helical" evidence="7">
    <location>
        <begin position="197"/>
        <end position="221"/>
    </location>
</feature>
<dbReference type="GO" id="GO:0015297">
    <property type="term" value="F:antiporter activity"/>
    <property type="evidence" value="ECO:0007669"/>
    <property type="project" value="InterPro"/>
</dbReference>
<feature type="transmembrane region" description="Helical" evidence="7">
    <location>
        <begin position="168"/>
        <end position="191"/>
    </location>
</feature>
<feature type="transmembrane region" description="Helical" evidence="7">
    <location>
        <begin position="325"/>
        <end position="347"/>
    </location>
</feature>
<feature type="transmembrane region" description="Helical" evidence="7">
    <location>
        <begin position="51"/>
        <end position="83"/>
    </location>
</feature>
<dbReference type="Pfam" id="PF01554">
    <property type="entry name" value="MatE"/>
    <property type="match status" value="2"/>
</dbReference>
<comment type="subcellular location">
    <subcellularLocation>
        <location evidence="1">Cell membrane</location>
        <topology evidence="1">Multi-pass membrane protein</topology>
    </subcellularLocation>
</comment>
<feature type="transmembrane region" description="Helical" evidence="7">
    <location>
        <begin position="95"/>
        <end position="116"/>
    </location>
</feature>
<proteinExistence type="predicted"/>
<protein>
    <submittedName>
        <fullName evidence="8">MATE family efflux transporter</fullName>
    </submittedName>
</protein>
<reference evidence="8" key="1">
    <citation type="journal article" date="2023" name="Int. J. Syst. Evol. Microbiol.">
        <title>&lt;i&gt;Holtiella tumoricola&lt;/i&gt; gen. nov. sp. nov., isolated from a human clinical sample.</title>
        <authorList>
            <person name="Allen-Vercoe E."/>
            <person name="Daigneault M.C."/>
            <person name="Vancuren S.J."/>
            <person name="Cochrane K."/>
            <person name="O'Neal L.L."/>
            <person name="Sankaranarayanan K."/>
            <person name="Lawson P.A."/>
        </authorList>
    </citation>
    <scope>NUCLEOTIDE SEQUENCE</scope>
    <source>
        <strain evidence="8">CC70A</strain>
    </source>
</reference>
<comment type="caution">
    <text evidence="8">The sequence shown here is derived from an EMBL/GenBank/DDBJ whole genome shotgun (WGS) entry which is preliminary data.</text>
</comment>
<dbReference type="InterPro" id="IPR002528">
    <property type="entry name" value="MATE_fam"/>
</dbReference>
<evidence type="ECO:0000256" key="5">
    <source>
        <dbReference type="ARBA" id="ARBA00022989"/>
    </source>
</evidence>
<evidence type="ECO:0000256" key="4">
    <source>
        <dbReference type="ARBA" id="ARBA00022692"/>
    </source>
</evidence>
<feature type="transmembrane region" description="Helical" evidence="7">
    <location>
        <begin position="136"/>
        <end position="156"/>
    </location>
</feature>
<evidence type="ECO:0000256" key="7">
    <source>
        <dbReference type="SAM" id="Phobius"/>
    </source>
</evidence>
<evidence type="ECO:0000256" key="2">
    <source>
        <dbReference type="ARBA" id="ARBA00022448"/>
    </source>
</evidence>
<dbReference type="GO" id="GO:0005886">
    <property type="term" value="C:plasma membrane"/>
    <property type="evidence" value="ECO:0007669"/>
    <property type="project" value="UniProtKB-SubCell"/>
</dbReference>
<keyword evidence="5 7" id="KW-1133">Transmembrane helix</keyword>
<dbReference type="RefSeq" id="WP_082238728.1">
    <property type="nucleotide sequence ID" value="NZ_JAQIFT010000016.1"/>
</dbReference>
<keyword evidence="4 7" id="KW-0812">Transmembrane</keyword>
<evidence type="ECO:0000313" key="9">
    <source>
        <dbReference type="Proteomes" id="UP001169242"/>
    </source>
</evidence>
<dbReference type="AlphaFoldDB" id="A0AA42J005"/>
<keyword evidence="3" id="KW-1003">Cell membrane</keyword>
<dbReference type="CDD" id="cd13134">
    <property type="entry name" value="MATE_like_8"/>
    <property type="match status" value="1"/>
</dbReference>
<dbReference type="GO" id="GO:0042910">
    <property type="term" value="F:xenobiotic transmembrane transporter activity"/>
    <property type="evidence" value="ECO:0007669"/>
    <property type="project" value="InterPro"/>
</dbReference>
<keyword evidence="2" id="KW-0813">Transport</keyword>
<feature type="transmembrane region" description="Helical" evidence="7">
    <location>
        <begin position="286"/>
        <end position="305"/>
    </location>
</feature>
<feature type="transmembrane region" description="Helical" evidence="7">
    <location>
        <begin position="12"/>
        <end position="31"/>
    </location>
</feature>
<evidence type="ECO:0000256" key="1">
    <source>
        <dbReference type="ARBA" id="ARBA00004651"/>
    </source>
</evidence>
<feature type="transmembrane region" description="Helical" evidence="7">
    <location>
        <begin position="359"/>
        <end position="383"/>
    </location>
</feature>
<name>A0AA42J005_9FIRM</name>
<accession>A0AA42J005</accession>
<dbReference type="Proteomes" id="UP001169242">
    <property type="component" value="Unassembled WGS sequence"/>
</dbReference>
<sequence length="455" mass="49495">MKQTIKDMTKDKVFFKLLFTIAIPIMIQNLISSSLNMIDTLMIGRLGEGEIAAVGLANQIFLLIMVGLTGICAGAGVFISQYWGKKDLTNIKRMLGLALMVGSVYALVITVVVQVFPTQMIGFFNKEPKILELGTSYIKIVSFSYILTAITFAYSYGLRCIGRTKLPMVASAIAVLINIIFNAIFIFGLGIVEPMGVAGAALATLLARIVETVCIVGGIYIKKYELAAKAKELFVVPKELIEKATKPMLAITANEICWGLGSLIYTKAYGHIGSTAVTSIQIVNTITNFFLVVIFAIAAAVLTIIGNAIGEGDIDKAKLYAKRIIILSTGLGILISIGIALTAPLVVSCFNVTPEVAQMTINVLLINAVIIIPRVYNIVMIIGIFRGGGDTKCSLILEACTMWGIGVPLSFIGVYVFNLRLEYVVMMLMLEEVVKAILCMTRFKSYKWIHNMVEH</sequence>
<organism evidence="8 9">
    <name type="scientific">Holtiella tumoricola</name>
    <dbReference type="NCBI Taxonomy" id="3018743"/>
    <lineage>
        <taxon>Bacteria</taxon>
        <taxon>Bacillati</taxon>
        <taxon>Bacillota</taxon>
        <taxon>Clostridia</taxon>
        <taxon>Lachnospirales</taxon>
        <taxon>Cellulosilyticaceae</taxon>
        <taxon>Holtiella</taxon>
    </lineage>
</organism>
<keyword evidence="9" id="KW-1185">Reference proteome</keyword>
<dbReference type="InterPro" id="IPR047135">
    <property type="entry name" value="YsiQ"/>
</dbReference>
<dbReference type="NCBIfam" id="TIGR00797">
    <property type="entry name" value="matE"/>
    <property type="match status" value="1"/>
</dbReference>
<evidence type="ECO:0000256" key="6">
    <source>
        <dbReference type="ARBA" id="ARBA00023136"/>
    </source>
</evidence>
<evidence type="ECO:0000313" key="8">
    <source>
        <dbReference type="EMBL" id="MDA3730711.1"/>
    </source>
</evidence>
<evidence type="ECO:0000256" key="3">
    <source>
        <dbReference type="ARBA" id="ARBA00022475"/>
    </source>
</evidence>
<dbReference type="PANTHER" id="PTHR42925">
    <property type="entry name" value="MULTIDRUG AND TOXIN EFFLUX PROTEIN MATE FAMILY"/>
    <property type="match status" value="1"/>
</dbReference>
<dbReference type="InterPro" id="IPR048279">
    <property type="entry name" value="MdtK-like"/>
</dbReference>
<dbReference type="PANTHER" id="PTHR42925:SF2">
    <property type="entry name" value="NA+ DRIVEN MULTIDRUG EFFLUX PUMP"/>
    <property type="match status" value="1"/>
</dbReference>